<protein>
    <submittedName>
        <fullName evidence="6">ABC transporter substrate-binding protein</fullName>
    </submittedName>
</protein>
<gene>
    <name evidence="6" type="ORF">GCM10008018_25360</name>
</gene>
<dbReference type="PANTHER" id="PTHR46847">
    <property type="entry name" value="D-ALLOSE-BINDING PERIPLASMIC PROTEIN-RELATED"/>
    <property type="match status" value="1"/>
</dbReference>
<proteinExistence type="inferred from homology"/>
<dbReference type="PROSITE" id="PS51257">
    <property type="entry name" value="PROKAR_LIPOPROTEIN"/>
    <property type="match status" value="1"/>
</dbReference>
<reference evidence="7" key="1">
    <citation type="journal article" date="2019" name="Int. J. Syst. Evol. Microbiol.">
        <title>The Global Catalogue of Microorganisms (GCM) 10K type strain sequencing project: providing services to taxonomists for standard genome sequencing and annotation.</title>
        <authorList>
            <consortium name="The Broad Institute Genomics Platform"/>
            <consortium name="The Broad Institute Genome Sequencing Center for Infectious Disease"/>
            <person name="Wu L."/>
            <person name="Ma J."/>
        </authorList>
    </citation>
    <scope>NUCLEOTIDE SEQUENCE [LARGE SCALE GENOMIC DNA]</scope>
    <source>
        <strain evidence="7">CGMCC 1.15043</strain>
    </source>
</reference>
<accession>A0ABQ1EN86</accession>
<evidence type="ECO:0000313" key="7">
    <source>
        <dbReference type="Proteomes" id="UP000615455"/>
    </source>
</evidence>
<dbReference type="Pfam" id="PF13407">
    <property type="entry name" value="Peripla_BP_4"/>
    <property type="match status" value="1"/>
</dbReference>
<evidence type="ECO:0000256" key="2">
    <source>
        <dbReference type="ARBA" id="ARBA00007639"/>
    </source>
</evidence>
<dbReference type="EMBL" id="BMHE01000010">
    <property type="protein sequence ID" value="GFZ78756.1"/>
    <property type="molecule type" value="Genomic_DNA"/>
</dbReference>
<dbReference type="CDD" id="cd19996">
    <property type="entry name" value="PBP1_ABC_sugar_binding-like"/>
    <property type="match status" value="1"/>
</dbReference>
<sequence>MKKCSSWGLVLLLVICMVLSGCSSSGMRANEVKNNGTQTTKNKGKYKIGYDIYFAGNTWSVQMYKEFQSEVKRNQDKIEDVIYVESEGKVDKQIANIEDLITKGVDVIITTPNSPTALAPVLKKAQGKGIKVVLLAAKSEYETFDSLVTVNDYDFGKAGAQWLVKQLDGKGKIITLNGIAGISVSDERWKGAKEVFDKYPDIKVVASANADWDYAKAKLEVSNMLSANPQIDGVWSQGGGMTLGAIESFQAANRTLVPMTSEDNNGFLKKWQELRSKGFKSIAVAKPTWLGSEALKTALNLLEGKNVEKNQILPVSQITEDNLEKFVRTDLPDSFWANSRMSDQEVKETFSK</sequence>
<comment type="similarity">
    <text evidence="2">Belongs to the bacterial solute-binding protein 2 family.</text>
</comment>
<keyword evidence="3 4" id="KW-0732">Signal</keyword>
<dbReference type="InterPro" id="IPR025997">
    <property type="entry name" value="SBP_2_dom"/>
</dbReference>
<evidence type="ECO:0000256" key="3">
    <source>
        <dbReference type="ARBA" id="ARBA00022729"/>
    </source>
</evidence>
<evidence type="ECO:0000256" key="1">
    <source>
        <dbReference type="ARBA" id="ARBA00004196"/>
    </source>
</evidence>
<dbReference type="InterPro" id="IPR028082">
    <property type="entry name" value="Peripla_BP_I"/>
</dbReference>
<comment type="caution">
    <text evidence="6">The sequence shown here is derived from an EMBL/GenBank/DDBJ whole genome shotgun (WGS) entry which is preliminary data.</text>
</comment>
<comment type="subcellular location">
    <subcellularLocation>
        <location evidence="1">Cell envelope</location>
    </subcellularLocation>
</comment>
<dbReference type="SUPFAM" id="SSF53822">
    <property type="entry name" value="Periplasmic binding protein-like I"/>
    <property type="match status" value="1"/>
</dbReference>
<dbReference type="Proteomes" id="UP000615455">
    <property type="component" value="Unassembled WGS sequence"/>
</dbReference>
<evidence type="ECO:0000313" key="6">
    <source>
        <dbReference type="EMBL" id="GFZ78756.1"/>
    </source>
</evidence>
<feature type="chain" id="PRO_5046575188" evidence="4">
    <location>
        <begin position="30"/>
        <end position="352"/>
    </location>
</feature>
<dbReference type="Gene3D" id="3.40.50.2300">
    <property type="match status" value="2"/>
</dbReference>
<feature type="signal peptide" evidence="4">
    <location>
        <begin position="1"/>
        <end position="29"/>
    </location>
</feature>
<evidence type="ECO:0000259" key="5">
    <source>
        <dbReference type="Pfam" id="PF13407"/>
    </source>
</evidence>
<feature type="domain" description="Periplasmic binding protein" evidence="5">
    <location>
        <begin position="48"/>
        <end position="305"/>
    </location>
</feature>
<evidence type="ECO:0000256" key="4">
    <source>
        <dbReference type="SAM" id="SignalP"/>
    </source>
</evidence>
<name>A0ABQ1EN86_9BACL</name>
<keyword evidence="7" id="KW-1185">Reference proteome</keyword>
<dbReference type="PANTHER" id="PTHR46847:SF1">
    <property type="entry name" value="D-ALLOSE-BINDING PERIPLASMIC PROTEIN-RELATED"/>
    <property type="match status" value="1"/>
</dbReference>
<organism evidence="6 7">
    <name type="scientific">Paenibacillus marchantiophytorum</name>
    <dbReference type="NCBI Taxonomy" id="1619310"/>
    <lineage>
        <taxon>Bacteria</taxon>
        <taxon>Bacillati</taxon>
        <taxon>Bacillota</taxon>
        <taxon>Bacilli</taxon>
        <taxon>Bacillales</taxon>
        <taxon>Paenibacillaceae</taxon>
        <taxon>Paenibacillus</taxon>
    </lineage>
</organism>
<dbReference type="RefSeq" id="WP_189011974.1">
    <property type="nucleotide sequence ID" value="NZ_BMHE01000010.1"/>
</dbReference>